<keyword evidence="2" id="KW-0812">Transmembrane</keyword>
<organism evidence="10 11">
    <name type="scientific">Rotaria sordida</name>
    <dbReference type="NCBI Taxonomy" id="392033"/>
    <lineage>
        <taxon>Eukaryota</taxon>
        <taxon>Metazoa</taxon>
        <taxon>Spiralia</taxon>
        <taxon>Gnathifera</taxon>
        <taxon>Rotifera</taxon>
        <taxon>Eurotatoria</taxon>
        <taxon>Bdelloidea</taxon>
        <taxon>Philodinida</taxon>
        <taxon>Philodinidae</taxon>
        <taxon>Rotaria</taxon>
    </lineage>
</organism>
<evidence type="ECO:0000256" key="7">
    <source>
        <dbReference type="SAM" id="SignalP"/>
    </source>
</evidence>
<evidence type="ECO:0000256" key="1">
    <source>
        <dbReference type="ARBA" id="ARBA00004141"/>
    </source>
</evidence>
<evidence type="ECO:0000313" key="9">
    <source>
        <dbReference type="EMBL" id="CAF1189157.1"/>
    </source>
</evidence>
<name>A0A819L2B0_9BILA</name>
<accession>A0A819L2B0</accession>
<evidence type="ECO:0000256" key="5">
    <source>
        <dbReference type="ARBA" id="ARBA00023170"/>
    </source>
</evidence>
<feature type="signal peptide" evidence="7">
    <location>
        <begin position="1"/>
        <end position="17"/>
    </location>
</feature>
<dbReference type="Proteomes" id="UP000663836">
    <property type="component" value="Unassembled WGS sequence"/>
</dbReference>
<evidence type="ECO:0000256" key="2">
    <source>
        <dbReference type="ARBA" id="ARBA00022692"/>
    </source>
</evidence>
<evidence type="ECO:0000313" key="11">
    <source>
        <dbReference type="Proteomes" id="UP000663836"/>
    </source>
</evidence>
<keyword evidence="4" id="KW-0472">Membrane</keyword>
<evidence type="ECO:0000256" key="4">
    <source>
        <dbReference type="ARBA" id="ARBA00023136"/>
    </source>
</evidence>
<dbReference type="InterPro" id="IPR028082">
    <property type="entry name" value="Peripla_BP_I"/>
</dbReference>
<comment type="subcellular location">
    <subcellularLocation>
        <location evidence="1">Membrane</location>
        <topology evidence="1">Multi-pass membrane protein</topology>
    </subcellularLocation>
</comment>
<dbReference type="Pfam" id="PF01094">
    <property type="entry name" value="ANF_receptor"/>
    <property type="match status" value="1"/>
</dbReference>
<dbReference type="Gene3D" id="3.40.50.2300">
    <property type="match status" value="3"/>
</dbReference>
<dbReference type="SUPFAM" id="SSF53822">
    <property type="entry name" value="Periplasmic binding protein-like I"/>
    <property type="match status" value="1"/>
</dbReference>
<gene>
    <name evidence="10" type="ORF">JBS370_LOCUS23714</name>
    <name evidence="9" type="ORF">ZHD862_LOCUS22202</name>
</gene>
<dbReference type="InterPro" id="IPR000337">
    <property type="entry name" value="GPCR_3"/>
</dbReference>
<evidence type="ECO:0000256" key="3">
    <source>
        <dbReference type="ARBA" id="ARBA00022989"/>
    </source>
</evidence>
<dbReference type="GO" id="GO:0004930">
    <property type="term" value="F:G protein-coupled receptor activity"/>
    <property type="evidence" value="ECO:0007669"/>
    <property type="project" value="InterPro"/>
</dbReference>
<dbReference type="AlphaFoldDB" id="A0A819L2B0"/>
<evidence type="ECO:0000313" key="10">
    <source>
        <dbReference type="EMBL" id="CAF3954309.1"/>
    </source>
</evidence>
<dbReference type="EMBL" id="CAJNOT010001370">
    <property type="protein sequence ID" value="CAF1189157.1"/>
    <property type="molecule type" value="Genomic_DNA"/>
</dbReference>
<dbReference type="PRINTS" id="PR01176">
    <property type="entry name" value="GABABRECEPTR"/>
</dbReference>
<keyword evidence="7" id="KW-0732">Signal</keyword>
<dbReference type="PANTHER" id="PTHR30483:SF6">
    <property type="entry name" value="PERIPLASMIC BINDING PROTEIN OF ABC TRANSPORTER FOR NATURAL AMINO ACIDS"/>
    <property type="match status" value="1"/>
</dbReference>
<feature type="domain" description="Receptor ligand binding region" evidence="8">
    <location>
        <begin position="99"/>
        <end position="410"/>
    </location>
</feature>
<keyword evidence="5" id="KW-0675">Receptor</keyword>
<proteinExistence type="predicted"/>
<comment type="caution">
    <text evidence="10">The sequence shown here is derived from an EMBL/GenBank/DDBJ whole genome shotgun (WGS) entry which is preliminary data.</text>
</comment>
<dbReference type="PANTHER" id="PTHR30483">
    <property type="entry name" value="LEUCINE-SPECIFIC-BINDING PROTEIN"/>
    <property type="match status" value="1"/>
</dbReference>
<feature type="chain" id="PRO_5035618889" description="Receptor ligand binding region domain-containing protein" evidence="7">
    <location>
        <begin position="18"/>
        <end position="440"/>
    </location>
</feature>
<dbReference type="EMBL" id="CAJOBD010003546">
    <property type="protein sequence ID" value="CAF3954309.1"/>
    <property type="molecule type" value="Genomic_DNA"/>
</dbReference>
<dbReference type="InterPro" id="IPR001828">
    <property type="entry name" value="ANF_lig-bd_rcpt"/>
</dbReference>
<dbReference type="Proteomes" id="UP000663864">
    <property type="component" value="Unassembled WGS sequence"/>
</dbReference>
<keyword evidence="3" id="KW-1133">Transmembrane helix</keyword>
<protein>
    <recommendedName>
        <fullName evidence="8">Receptor ligand binding region domain-containing protein</fullName>
    </recommendedName>
</protein>
<dbReference type="PRINTS" id="PR00248">
    <property type="entry name" value="GPCRMGR"/>
</dbReference>
<keyword evidence="6" id="KW-0325">Glycoprotein</keyword>
<evidence type="ECO:0000259" key="8">
    <source>
        <dbReference type="Pfam" id="PF01094"/>
    </source>
</evidence>
<dbReference type="InterPro" id="IPR051010">
    <property type="entry name" value="BCAA_transport"/>
</dbReference>
<evidence type="ECO:0000256" key="6">
    <source>
        <dbReference type="ARBA" id="ARBA00023180"/>
    </source>
</evidence>
<reference evidence="10" key="1">
    <citation type="submission" date="2021-02" db="EMBL/GenBank/DDBJ databases">
        <authorList>
            <person name="Nowell W R."/>
        </authorList>
    </citation>
    <scope>NUCLEOTIDE SEQUENCE</scope>
</reference>
<sequence length="440" mass="49245">MLIFLNFRFLLLYIILAQLNIDNVISIWPSSNMSDIYLLGLFHDTSNVSNNSQLFIHSRAMFKSAVLLSNEYNITINGKLIGWKEGLTSGDVIGALRDTCLAVLQSNIVGIVGPELSRETVLISPFCNKLGLPVISYAATDPDLSDVTTYPNLYRTVPSDNTAASALVKLFNRFNWTSCLIIYQNDAFGSGAAKAINDVFNISNIRVAQMIIYDIAKQSIRGDMKSYLVNSPSRIVILWAESIYTSLILQDALDSNLVGPYFTWILNSKISFKYFDKKYYQDLIGVLLIEPVVGSVVYAPYNIELLNAAQNIWQKYENETYPGSTNIDYYALFAFDATWALIKSLEELCSSKINNSSSSCLSFNSSSFCFDSRFNQYDSLLSTLARTNFLGVSGSVEFSKNVTDRINGSYYSLKNVQPSVNSLNFVSVLEYFDPGNWRVS</sequence>
<dbReference type="GO" id="GO:0016020">
    <property type="term" value="C:membrane"/>
    <property type="evidence" value="ECO:0007669"/>
    <property type="project" value="UniProtKB-SubCell"/>
</dbReference>